<keyword evidence="5" id="KW-0112">Calmodulin-binding</keyword>
<evidence type="ECO:0000256" key="7">
    <source>
        <dbReference type="ARBA" id="ARBA00023015"/>
    </source>
</evidence>
<dbReference type="WBParaSite" id="TMUE_1000004949.1">
    <property type="protein sequence ID" value="TMUE_1000004949.1"/>
    <property type="gene ID" value="WBGene00292381"/>
</dbReference>
<evidence type="ECO:0000256" key="13">
    <source>
        <dbReference type="ARBA" id="ARBA00045821"/>
    </source>
</evidence>
<dbReference type="GO" id="GO:0016607">
    <property type="term" value="C:nuclear speck"/>
    <property type="evidence" value="ECO:0007669"/>
    <property type="project" value="UniProtKB-SubCell"/>
</dbReference>
<comment type="similarity">
    <text evidence="2">Belongs to the SRY family.</text>
</comment>
<dbReference type="Pfam" id="PF00505">
    <property type="entry name" value="HMG_box"/>
    <property type="match status" value="1"/>
</dbReference>
<reference evidence="18" key="1">
    <citation type="submission" date="2019-12" db="UniProtKB">
        <authorList>
            <consortium name="WormBaseParasite"/>
        </authorList>
    </citation>
    <scope>IDENTIFICATION</scope>
</reference>
<dbReference type="InterPro" id="IPR009071">
    <property type="entry name" value="HMG_box_dom"/>
</dbReference>
<dbReference type="PROSITE" id="PS50118">
    <property type="entry name" value="HMG_BOX_2"/>
    <property type="match status" value="1"/>
</dbReference>
<keyword evidence="11 14" id="KW-0539">Nucleus</keyword>
<sequence length="474" mass="51515">MCGGIGCPRLLGRTVSVRLGPVARTTGGAGHPMAPAIVDRSAAHGGANHLFERTLMEGRLQRRGTAIGGAMKCSLRMHTPPPPLCSNRFARQTSMDNTPSTEDNNGSINRSFTPYTDAVNARTKKKRIPRPLNSFMIWAKDERARIRAQCPQLHNAEISKILGGMWKSMKPEEKVDYVKRAEELRALHAIEFPDYKFRPRKRIPKDPIAEHEPVYRGGPTFNGSDTSTPPTVSLFPISASFDHRQQLGYMAATLNIDYGRVFMQETLGLPNQGMGNPSPESGFDDDFTENGGPTVSPMTMARTVALNNGQLGAGLAVNTTNDDDLGAAMINGGPFLALNESPPFGMAKPNEQTCNGSAPFTPAKRDFCATVRFERSTGGRFENLNRRRWHVANPNDLRWAISADTSKLGGSLPERGQEMAAGLGGRKGAVGPFQAVGATVISQGRHLRDPFSRATFAADDGRLADRGQLKAYCH</sequence>
<evidence type="ECO:0000256" key="12">
    <source>
        <dbReference type="ARBA" id="ARBA00032498"/>
    </source>
</evidence>
<evidence type="ECO:0000259" key="16">
    <source>
        <dbReference type="PROSITE" id="PS50118"/>
    </source>
</evidence>
<keyword evidence="8 14" id="KW-0238">DNA-binding</keyword>
<dbReference type="GO" id="GO:0007548">
    <property type="term" value="P:sex differentiation"/>
    <property type="evidence" value="ECO:0007669"/>
    <property type="project" value="UniProtKB-KW"/>
</dbReference>
<dbReference type="InterPro" id="IPR036910">
    <property type="entry name" value="HMG_box_dom_sf"/>
</dbReference>
<dbReference type="GO" id="GO:0005516">
    <property type="term" value="F:calmodulin binding"/>
    <property type="evidence" value="ECO:0007669"/>
    <property type="project" value="UniProtKB-KW"/>
</dbReference>
<keyword evidence="9" id="KW-0010">Activator</keyword>
<comment type="subcellular location">
    <subcellularLocation>
        <location evidence="1">Nucleus speckle</location>
    </subcellularLocation>
</comment>
<dbReference type="FunFam" id="1.10.30.10:FF:000003">
    <property type="entry name" value="Putative transcription factor SOX-6"/>
    <property type="match status" value="1"/>
</dbReference>
<keyword evidence="6" id="KW-0726">Sexual differentiation</keyword>
<evidence type="ECO:0000256" key="6">
    <source>
        <dbReference type="ARBA" id="ARBA00022928"/>
    </source>
</evidence>
<feature type="region of interest" description="Disordered" evidence="15">
    <location>
        <begin position="210"/>
        <end position="229"/>
    </location>
</feature>
<feature type="compositionally biased region" description="Polar residues" evidence="15">
    <location>
        <begin position="94"/>
        <end position="114"/>
    </location>
</feature>
<protein>
    <recommendedName>
        <fullName evidence="3">Sex-determining region Y protein</fullName>
    </recommendedName>
    <alternativeName>
        <fullName evidence="12">Testis-determining factor</fullName>
    </alternativeName>
</protein>
<name>A0A5S6QCM6_TRIMR</name>
<keyword evidence="10" id="KW-0804">Transcription</keyword>
<evidence type="ECO:0000256" key="4">
    <source>
        <dbReference type="ARBA" id="ARBA00022782"/>
    </source>
</evidence>
<dbReference type="PANTHER" id="PTHR10270">
    <property type="entry name" value="SOX TRANSCRIPTION FACTOR"/>
    <property type="match status" value="1"/>
</dbReference>
<evidence type="ECO:0000256" key="5">
    <source>
        <dbReference type="ARBA" id="ARBA00022860"/>
    </source>
</evidence>
<dbReference type="STRING" id="70415.A0A5S6QCM6"/>
<dbReference type="AlphaFoldDB" id="A0A5S6QCM6"/>
<dbReference type="CDD" id="cd22004">
    <property type="entry name" value="HMG-box_SOX"/>
    <property type="match status" value="1"/>
</dbReference>
<organism evidence="17 18">
    <name type="scientific">Trichuris muris</name>
    <name type="common">Mouse whipworm</name>
    <dbReference type="NCBI Taxonomy" id="70415"/>
    <lineage>
        <taxon>Eukaryota</taxon>
        <taxon>Metazoa</taxon>
        <taxon>Ecdysozoa</taxon>
        <taxon>Nematoda</taxon>
        <taxon>Enoplea</taxon>
        <taxon>Dorylaimia</taxon>
        <taxon>Trichinellida</taxon>
        <taxon>Trichuridae</taxon>
        <taxon>Trichuris</taxon>
    </lineage>
</organism>
<feature type="DNA-binding region" description="HMG box" evidence="14">
    <location>
        <begin position="128"/>
        <end position="196"/>
    </location>
</feature>
<evidence type="ECO:0000256" key="11">
    <source>
        <dbReference type="ARBA" id="ARBA00023242"/>
    </source>
</evidence>
<evidence type="ECO:0000256" key="1">
    <source>
        <dbReference type="ARBA" id="ARBA00004324"/>
    </source>
</evidence>
<dbReference type="GO" id="GO:0001228">
    <property type="term" value="F:DNA-binding transcription activator activity, RNA polymerase II-specific"/>
    <property type="evidence" value="ECO:0007669"/>
    <property type="project" value="TreeGrafter"/>
</dbReference>
<evidence type="ECO:0000256" key="10">
    <source>
        <dbReference type="ARBA" id="ARBA00023163"/>
    </source>
</evidence>
<keyword evidence="17" id="KW-1185">Reference proteome</keyword>
<keyword evidence="7" id="KW-0805">Transcription regulation</keyword>
<dbReference type="GO" id="GO:0000978">
    <property type="term" value="F:RNA polymerase II cis-regulatory region sequence-specific DNA binding"/>
    <property type="evidence" value="ECO:0007669"/>
    <property type="project" value="TreeGrafter"/>
</dbReference>
<proteinExistence type="inferred from homology"/>
<dbReference type="GO" id="GO:0030154">
    <property type="term" value="P:cell differentiation"/>
    <property type="evidence" value="ECO:0007669"/>
    <property type="project" value="UniProtKB-KW"/>
</dbReference>
<dbReference type="SUPFAM" id="SSF47095">
    <property type="entry name" value="HMG-box"/>
    <property type="match status" value="1"/>
</dbReference>
<evidence type="ECO:0000313" key="18">
    <source>
        <dbReference type="WBParaSite" id="TMUE_1000004949.1"/>
    </source>
</evidence>
<accession>A0A5S6QCM6</accession>
<feature type="domain" description="HMG box" evidence="16">
    <location>
        <begin position="128"/>
        <end position="196"/>
    </location>
</feature>
<keyword evidence="4" id="KW-0221">Differentiation</keyword>
<comment type="function">
    <text evidence="13">Transcriptional regulator that controls a genetic switch in male development. It is necessary and sufficient for initiating male sex determination by directing the development of supporting cell precursors (pre-Sertoli cells) as Sertoli rather than granulosa cells. Involved in different aspects of gene regulation including promoter activation or repression. Binds to the DNA consensus sequence 5'-[AT]AACAA[AT]-3'. SRY HMG box recognizes DNA by partial intercalation in the minor groove and promotes DNA bending. Also involved in pre-mRNA splicing. In male adult brain involved in the maintenance of motor functions of dopaminergic neurons.</text>
</comment>
<evidence type="ECO:0000256" key="8">
    <source>
        <dbReference type="ARBA" id="ARBA00023125"/>
    </source>
</evidence>
<evidence type="ECO:0000256" key="14">
    <source>
        <dbReference type="PROSITE-ProRule" id="PRU00267"/>
    </source>
</evidence>
<evidence type="ECO:0000313" key="17">
    <source>
        <dbReference type="Proteomes" id="UP000046395"/>
    </source>
</evidence>
<feature type="region of interest" description="Disordered" evidence="15">
    <location>
        <begin position="94"/>
        <end position="120"/>
    </location>
</feature>
<evidence type="ECO:0000256" key="3">
    <source>
        <dbReference type="ARBA" id="ARBA00019052"/>
    </source>
</evidence>
<dbReference type="InterPro" id="IPR050140">
    <property type="entry name" value="SRY-related_HMG-box_TF-like"/>
</dbReference>
<evidence type="ECO:0000256" key="9">
    <source>
        <dbReference type="ARBA" id="ARBA00023159"/>
    </source>
</evidence>
<dbReference type="PANTHER" id="PTHR10270:SF161">
    <property type="entry name" value="SEX-DETERMINING REGION Y PROTEIN"/>
    <property type="match status" value="1"/>
</dbReference>
<dbReference type="Proteomes" id="UP000046395">
    <property type="component" value="Unassembled WGS sequence"/>
</dbReference>
<dbReference type="Gene3D" id="1.10.30.10">
    <property type="entry name" value="High mobility group box domain"/>
    <property type="match status" value="1"/>
</dbReference>
<dbReference type="SMART" id="SM00398">
    <property type="entry name" value="HMG"/>
    <property type="match status" value="1"/>
</dbReference>
<evidence type="ECO:0000256" key="2">
    <source>
        <dbReference type="ARBA" id="ARBA00005998"/>
    </source>
</evidence>
<evidence type="ECO:0000256" key="15">
    <source>
        <dbReference type="SAM" id="MobiDB-lite"/>
    </source>
</evidence>